<reference evidence="2 3" key="1">
    <citation type="submission" date="2020-01" db="EMBL/GenBank/DDBJ databases">
        <title>Identification and distribution of gene clusters putatively required for synthesis of sphingolipid metabolism inhibitors in phylogenetically diverse species of the filamentous fungus Fusarium.</title>
        <authorList>
            <person name="Kim H.-S."/>
            <person name="Busman M."/>
            <person name="Brown D.W."/>
            <person name="Divon H."/>
            <person name="Uhlig S."/>
            <person name="Proctor R.H."/>
        </authorList>
    </citation>
    <scope>NUCLEOTIDE SEQUENCE [LARGE SCALE GENOMIC DNA]</scope>
    <source>
        <strain evidence="2 3">NRRL 20459</strain>
    </source>
</reference>
<organism evidence="2 3">
    <name type="scientific">Fusarium albosuccineum</name>
    <dbReference type="NCBI Taxonomy" id="1237068"/>
    <lineage>
        <taxon>Eukaryota</taxon>
        <taxon>Fungi</taxon>
        <taxon>Dikarya</taxon>
        <taxon>Ascomycota</taxon>
        <taxon>Pezizomycotina</taxon>
        <taxon>Sordariomycetes</taxon>
        <taxon>Hypocreomycetidae</taxon>
        <taxon>Hypocreales</taxon>
        <taxon>Nectriaceae</taxon>
        <taxon>Fusarium</taxon>
        <taxon>Fusarium decemcellulare species complex</taxon>
    </lineage>
</organism>
<comment type="caution">
    <text evidence="2">The sequence shown here is derived from an EMBL/GenBank/DDBJ whole genome shotgun (WGS) entry which is preliminary data.</text>
</comment>
<dbReference type="AlphaFoldDB" id="A0A8H4PJZ1"/>
<feature type="region of interest" description="Disordered" evidence="1">
    <location>
        <begin position="1"/>
        <end position="23"/>
    </location>
</feature>
<keyword evidence="3" id="KW-1185">Reference proteome</keyword>
<evidence type="ECO:0000256" key="1">
    <source>
        <dbReference type="SAM" id="MobiDB-lite"/>
    </source>
</evidence>
<protein>
    <submittedName>
        <fullName evidence="2">Uncharacterized protein</fullName>
    </submittedName>
</protein>
<proteinExistence type="predicted"/>
<evidence type="ECO:0000313" key="2">
    <source>
        <dbReference type="EMBL" id="KAF4466367.1"/>
    </source>
</evidence>
<dbReference type="EMBL" id="JAADYS010000886">
    <property type="protein sequence ID" value="KAF4466367.1"/>
    <property type="molecule type" value="Genomic_DNA"/>
</dbReference>
<evidence type="ECO:0000313" key="3">
    <source>
        <dbReference type="Proteomes" id="UP000554235"/>
    </source>
</evidence>
<dbReference type="Proteomes" id="UP000554235">
    <property type="component" value="Unassembled WGS sequence"/>
</dbReference>
<accession>A0A8H4PJZ1</accession>
<sequence length="201" mass="21353">MNLSDSEGGMRNKSVTGVSLRSGGEAPLADRATLLNSSVEEKPVVEGGSCPTPGGLVPRMAGIQRKAREVAPNPVLQTGCPRPPEPWVCRLDELLPIQPQHCKARGIGDGWFMKGVGEVKASSPVCFSVLNLCTNLSYNNLSLAAAISAALEQGQKFAGHFRSYRAASCFGSYGGFVRREAYDKSPDEHQTCRQGGLASMA</sequence>
<name>A0A8H4PJZ1_9HYPO</name>
<gene>
    <name evidence="2" type="ORF">FALBO_6771</name>
</gene>